<evidence type="ECO:0000256" key="1">
    <source>
        <dbReference type="SAM" id="SignalP"/>
    </source>
</evidence>
<dbReference type="SMART" id="SM00700">
    <property type="entry name" value="JHBP"/>
    <property type="match status" value="1"/>
</dbReference>
<evidence type="ECO:0000313" key="3">
    <source>
        <dbReference type="Proteomes" id="UP000663880"/>
    </source>
</evidence>
<proteinExistence type="predicted"/>
<dbReference type="GO" id="GO:0005615">
    <property type="term" value="C:extracellular space"/>
    <property type="evidence" value="ECO:0007669"/>
    <property type="project" value="TreeGrafter"/>
</dbReference>
<dbReference type="Pfam" id="PF06585">
    <property type="entry name" value="JHBP"/>
    <property type="match status" value="1"/>
</dbReference>
<dbReference type="Gene3D" id="3.15.10.30">
    <property type="entry name" value="Haemolymph juvenile hormone binding protein"/>
    <property type="match status" value="1"/>
</dbReference>
<dbReference type="PANTHER" id="PTHR11008">
    <property type="entry name" value="PROTEIN TAKEOUT-LIKE PROTEIN"/>
    <property type="match status" value="1"/>
</dbReference>
<keyword evidence="3" id="KW-1185">Reference proteome</keyword>
<feature type="signal peptide" evidence="1">
    <location>
        <begin position="1"/>
        <end position="20"/>
    </location>
</feature>
<dbReference type="OrthoDB" id="6852572at2759"/>
<dbReference type="AlphaFoldDB" id="A0A821S1Y7"/>
<gene>
    <name evidence="2" type="ORF">PMACD_LOCUS7063</name>
</gene>
<dbReference type="InterPro" id="IPR038606">
    <property type="entry name" value="To_sf"/>
</dbReference>
<dbReference type="InterPro" id="IPR010562">
    <property type="entry name" value="Haemolymph_juvenile_hormone-bd"/>
</dbReference>
<name>A0A821S1Y7_9NEOP</name>
<keyword evidence="1" id="KW-0732">Signal</keyword>
<feature type="chain" id="PRO_5032395477" evidence="1">
    <location>
        <begin position="21"/>
        <end position="240"/>
    </location>
</feature>
<reference evidence="2" key="1">
    <citation type="submission" date="2021-02" db="EMBL/GenBank/DDBJ databases">
        <authorList>
            <person name="Steward A R."/>
        </authorList>
    </citation>
    <scope>NUCLEOTIDE SEQUENCE</scope>
</reference>
<organism evidence="2 3">
    <name type="scientific">Pieris macdunnoughi</name>
    <dbReference type="NCBI Taxonomy" id="345717"/>
    <lineage>
        <taxon>Eukaryota</taxon>
        <taxon>Metazoa</taxon>
        <taxon>Ecdysozoa</taxon>
        <taxon>Arthropoda</taxon>
        <taxon>Hexapoda</taxon>
        <taxon>Insecta</taxon>
        <taxon>Pterygota</taxon>
        <taxon>Neoptera</taxon>
        <taxon>Endopterygota</taxon>
        <taxon>Lepidoptera</taxon>
        <taxon>Glossata</taxon>
        <taxon>Ditrysia</taxon>
        <taxon>Papilionoidea</taxon>
        <taxon>Pieridae</taxon>
        <taxon>Pierinae</taxon>
        <taxon>Pieris</taxon>
    </lineage>
</organism>
<dbReference type="EMBL" id="CAJOBZ010000016">
    <property type="protein sequence ID" value="CAF4851141.1"/>
    <property type="molecule type" value="Genomic_DNA"/>
</dbReference>
<dbReference type="PANTHER" id="PTHR11008:SF32">
    <property type="entry name" value="CIRCADIAN CLOCK-CONTROLLED PROTEIN DAYWAKE-RELATED"/>
    <property type="match status" value="1"/>
</dbReference>
<comment type="caution">
    <text evidence="2">The sequence shown here is derived from an EMBL/GenBank/DDBJ whole genome shotgun (WGS) entry which is preliminary data.</text>
</comment>
<accession>A0A821S1Y7</accession>
<protein>
    <submittedName>
        <fullName evidence="2">Uncharacterized protein</fullName>
    </submittedName>
</protein>
<evidence type="ECO:0000313" key="2">
    <source>
        <dbReference type="EMBL" id="CAF4851141.1"/>
    </source>
</evidence>
<sequence>MFSIFEILALTSLCASVAQSELLAPCHLNDMVCFEKSVNNAMPQFLSENKDLGVESSDPLKLDLIEGDMPDIKFKFISPITTGFKKCVTKNVKINLDALTLHTELDCPNLETTGKYEISGRLITLPIEGNGDFKISSGTYKFIFDFDLETVVGDDNKAYLSMKSFKQKNEATAPVSFDFKNLFNGQKDMADNVLTYANQNWKQVSDLLQKPIWNENMKKIISNGNKYLMTEPLDQMFISP</sequence>
<dbReference type="Proteomes" id="UP000663880">
    <property type="component" value="Unassembled WGS sequence"/>
</dbReference>